<evidence type="ECO:0000256" key="4">
    <source>
        <dbReference type="SAM" id="MobiDB-lite"/>
    </source>
</evidence>
<feature type="compositionally biased region" description="Polar residues" evidence="4">
    <location>
        <begin position="759"/>
        <end position="773"/>
    </location>
</feature>
<evidence type="ECO:0000256" key="2">
    <source>
        <dbReference type="ARBA" id="ARBA00023295"/>
    </source>
</evidence>
<dbReference type="SUPFAM" id="SSF55545">
    <property type="entry name" value="beta-N-acetylhexosaminidase-like domain"/>
    <property type="match status" value="1"/>
</dbReference>
<name>A0ABW2FQ93_9ACTN</name>
<dbReference type="PANTHER" id="PTHR13170:SF16">
    <property type="entry name" value="PROTEIN O-GLCNACASE"/>
    <property type="match status" value="1"/>
</dbReference>
<evidence type="ECO:0000313" key="9">
    <source>
        <dbReference type="Proteomes" id="UP001596435"/>
    </source>
</evidence>
<comment type="similarity">
    <text evidence="3">Belongs to the glycosyl hydrolase 84 family.</text>
</comment>
<reference evidence="9" key="1">
    <citation type="journal article" date="2019" name="Int. J. Syst. Evol. Microbiol.">
        <title>The Global Catalogue of Microorganisms (GCM) 10K type strain sequencing project: providing services to taxonomists for standard genome sequencing and annotation.</title>
        <authorList>
            <consortium name="The Broad Institute Genomics Platform"/>
            <consortium name="The Broad Institute Genome Sequencing Center for Infectious Disease"/>
            <person name="Wu L."/>
            <person name="Ma J."/>
        </authorList>
    </citation>
    <scope>NUCLEOTIDE SEQUENCE [LARGE SCALE GENOMIC DNA]</scope>
    <source>
        <strain evidence="9">CGMCC 1.12859</strain>
    </source>
</reference>
<dbReference type="Proteomes" id="UP001596435">
    <property type="component" value="Unassembled WGS sequence"/>
</dbReference>
<dbReference type="SUPFAM" id="SSF49785">
    <property type="entry name" value="Galactose-binding domain-like"/>
    <property type="match status" value="3"/>
</dbReference>
<evidence type="ECO:0000256" key="3">
    <source>
        <dbReference type="PROSITE-ProRule" id="PRU01353"/>
    </source>
</evidence>
<evidence type="ECO:0000256" key="5">
    <source>
        <dbReference type="SAM" id="Phobius"/>
    </source>
</evidence>
<comment type="caution">
    <text evidence="8">The sequence shown here is derived from an EMBL/GenBank/DDBJ whole genome shotgun (WGS) entry which is preliminary data.</text>
</comment>
<dbReference type="Gene3D" id="2.60.120.260">
    <property type="entry name" value="Galactose-binding domain-like"/>
    <property type="match status" value="2"/>
</dbReference>
<dbReference type="Gene3D" id="3.30.379.10">
    <property type="entry name" value="Chitobiase/beta-hexosaminidase domain 2-like"/>
    <property type="match status" value="1"/>
</dbReference>
<feature type="region of interest" description="Disordered" evidence="4">
    <location>
        <begin position="1131"/>
        <end position="1172"/>
    </location>
</feature>
<dbReference type="Pfam" id="PF21774">
    <property type="entry name" value="NagJ_C"/>
    <property type="match status" value="1"/>
</dbReference>
<dbReference type="InterPro" id="IPR008979">
    <property type="entry name" value="Galactose-bd-like_sf"/>
</dbReference>
<keyword evidence="9" id="KW-1185">Reference proteome</keyword>
<dbReference type="PROSITE" id="PS50022">
    <property type="entry name" value="FA58C_3"/>
    <property type="match status" value="1"/>
</dbReference>
<dbReference type="PANTHER" id="PTHR13170">
    <property type="entry name" value="O-GLCNACASE"/>
    <property type="match status" value="1"/>
</dbReference>
<protein>
    <submittedName>
        <fullName evidence="8">Beta-N-acetylglucosaminidase domain-containing protein</fullName>
    </submittedName>
</protein>
<evidence type="ECO:0000256" key="1">
    <source>
        <dbReference type="ARBA" id="ARBA00022801"/>
    </source>
</evidence>
<dbReference type="RefSeq" id="WP_380230743.1">
    <property type="nucleotide sequence ID" value="NZ_JBHSVH010000002.1"/>
</dbReference>
<dbReference type="InterPro" id="IPR015882">
    <property type="entry name" value="HEX_bac_N"/>
</dbReference>
<sequence length="1265" mass="129684">MQARVSVAAGRRLRQQLGQNPALREFLEHPAALTARRTAARTARQLAPRAADRLIADLKGTEPLLASVRAERRRPGRRRSTLQLAATLSAAAVVGGLLAGPTAWATAPGIADRTVSSAPVTPLGSLTEPQVYPRPQQLAAAGTPVAVPDTVALVAAAHADRSALAAVRQVLGTAGATDIVESDGAAAPAAGSLVVYVGGPAEGSGGDTDRTLRRLAEAAGRPAGDLSTVGLPAGGHVLAAGQLPAAGGGSYGAVVLAGVDGTGTFYAAQSLRQLLAPLTPGQGQGPSAAGKGLPGVVLRDWPSGAAVRGTAESFYGTPWTTEERLDQLDFLARTKQNFFLYAPGADPYRTGRWREAYPAAQLDGLRRLAERARADHVVLGYSVDPGQSFCYTSGKDVDALVAKLDGLRRLGFGAFQLQFLDVSYDEWHCTDDRRHYGTGPAAAARAQADLVTQVQRRLVAAHPGLAPLSVVPTEYQKQGATPYRTALAGLLPAGVQVAWSGGAVIAGTVSGDQLAATAGLFDRPLMTLDNYPVNDSTPDRLFLGGYTGRDPAVATRSAALLTSAMAQPVASRLPLATAADFGWKPEGYRAADSLKAAVHALSGGDASAEAALTALAANSASSPLDKQESAALQPLLARFWATLEPASGTAPDQAALQQVAAPLRAAFATMAGAPAALAGQPIGADAGPWLDRLAGYGRAGEAAVAMLLAQRGGDGSAAWQARVDLRRQREQLAQGSVTVGAGVLDAFLERALKDADSWSGVSSGSAAPTTTLGSADDHVPSLMTDGAADTFYWSSAPPQAGDAVGLDLGAGRPLGRVTVLMGSWGDGPDAATAADDYLRDGVLEYTTGSGGWRQLGVVHGQKSISVTAPAGTVAKAVRLRARTAQKTAIAVREFSVTAPDDNPAVVTGPAAAPGSSADAVLDGDPDTAFRAAAAPTDSTVPLTVELGSARPLDRVTVLTDPTVQATATVAVRGTDGAWTTIGTLRPGYNELPAGGRPADAIRLVWAAGGQAPVVNQVVPWYADTPAARLSLSDASVDVVTGQAVPVRTDAILESGRPEGTSGELKVEVPTVAKGLTVTQAAAVAVPRGSRVGVPLQVVAAAGTPSGTYQVPVTFTAGTLTVRQTLTVHVVPPTGGQDLAPAATATSSGDETSAFPAGNVNDRDPRSRWSSPAEDDAWVQLQLPQAVRLGSAVLRWQDAHASAYRLESSADGVTWTTVASVDDGTGGVETVRFDAPNTRFLRIQGVSRATKYGYSLWGVELYAVTS</sequence>
<feature type="domain" description="GH84" evidence="7">
    <location>
        <begin position="306"/>
        <end position="586"/>
    </location>
</feature>
<dbReference type="InterPro" id="IPR000421">
    <property type="entry name" value="FA58C"/>
</dbReference>
<feature type="domain" description="F5/8 type C" evidence="6">
    <location>
        <begin position="1129"/>
        <end position="1263"/>
    </location>
</feature>
<feature type="transmembrane region" description="Helical" evidence="5">
    <location>
        <begin position="82"/>
        <end position="104"/>
    </location>
</feature>
<accession>A0ABW2FQ93</accession>
<evidence type="ECO:0000259" key="7">
    <source>
        <dbReference type="PROSITE" id="PS52009"/>
    </source>
</evidence>
<keyword evidence="2 3" id="KW-0326">Glycosidase</keyword>
<dbReference type="SUPFAM" id="SSF140657">
    <property type="entry name" value="Hyaluronidase post-catalytic domain-like"/>
    <property type="match status" value="1"/>
</dbReference>
<keyword evidence="5" id="KW-1133">Transmembrane helix</keyword>
<dbReference type="InterPro" id="IPR029018">
    <property type="entry name" value="Hex-like_dom2"/>
</dbReference>
<organism evidence="8 9">
    <name type="scientific">Kitasatospora paranensis</name>
    <dbReference type="NCBI Taxonomy" id="258053"/>
    <lineage>
        <taxon>Bacteria</taxon>
        <taxon>Bacillati</taxon>
        <taxon>Actinomycetota</taxon>
        <taxon>Actinomycetes</taxon>
        <taxon>Kitasatosporales</taxon>
        <taxon>Streptomycetaceae</taxon>
        <taxon>Kitasatospora</taxon>
    </lineage>
</organism>
<dbReference type="InterPro" id="IPR011496">
    <property type="entry name" value="O-GlcNAcase_cat"/>
</dbReference>
<gene>
    <name evidence="8" type="ORF">ACFQMG_07645</name>
</gene>
<dbReference type="Pfam" id="PF07555">
    <property type="entry name" value="NAGidase"/>
    <property type="match status" value="1"/>
</dbReference>
<dbReference type="InterPro" id="IPR051822">
    <property type="entry name" value="Glycosyl_Hydrolase_84"/>
</dbReference>
<dbReference type="EMBL" id="JBHTAJ010000011">
    <property type="protein sequence ID" value="MFC7179435.1"/>
    <property type="molecule type" value="Genomic_DNA"/>
</dbReference>
<proteinExistence type="inferred from homology"/>
<feature type="region of interest" description="Disordered" evidence="4">
    <location>
        <begin position="758"/>
        <end position="777"/>
    </location>
</feature>
<dbReference type="Pfam" id="PF02838">
    <property type="entry name" value="Glyco_hydro_20b"/>
    <property type="match status" value="1"/>
</dbReference>
<dbReference type="Pfam" id="PF00754">
    <property type="entry name" value="F5_F8_type_C"/>
    <property type="match status" value="1"/>
</dbReference>
<dbReference type="PROSITE" id="PS52009">
    <property type="entry name" value="GH84"/>
    <property type="match status" value="1"/>
</dbReference>
<keyword evidence="1 3" id="KW-0378">Hydrolase</keyword>
<keyword evidence="5" id="KW-0472">Membrane</keyword>
<dbReference type="Gene3D" id="3.20.20.80">
    <property type="entry name" value="Glycosidases"/>
    <property type="match status" value="1"/>
</dbReference>
<feature type="active site" description="Proton donor" evidence="3">
    <location>
        <position position="421"/>
    </location>
</feature>
<evidence type="ECO:0000313" key="8">
    <source>
        <dbReference type="EMBL" id="MFC7179435.1"/>
    </source>
</evidence>
<dbReference type="InterPro" id="IPR017853">
    <property type="entry name" value="GH"/>
</dbReference>
<dbReference type="Gene3D" id="1.20.58.460">
    <property type="entry name" value="Hyaluronidase post-catalytic domain-like"/>
    <property type="match status" value="1"/>
</dbReference>
<evidence type="ECO:0000259" key="6">
    <source>
        <dbReference type="PROSITE" id="PS50022"/>
    </source>
</evidence>
<keyword evidence="5" id="KW-0812">Transmembrane</keyword>
<dbReference type="InterPro" id="IPR049019">
    <property type="entry name" value="NagJ-like_helical"/>
</dbReference>
<dbReference type="SUPFAM" id="SSF51445">
    <property type="entry name" value="(Trans)glycosidases"/>
    <property type="match status" value="1"/>
</dbReference>